<organism evidence="3 4">
    <name type="scientific">Nocardioides iriomotensis</name>
    <dbReference type="NCBI Taxonomy" id="715784"/>
    <lineage>
        <taxon>Bacteria</taxon>
        <taxon>Bacillati</taxon>
        <taxon>Actinomycetota</taxon>
        <taxon>Actinomycetes</taxon>
        <taxon>Propionibacteriales</taxon>
        <taxon>Nocardioidaceae</taxon>
        <taxon>Nocardioides</taxon>
    </lineage>
</organism>
<evidence type="ECO:0000256" key="1">
    <source>
        <dbReference type="PROSITE-ProRule" id="PRU00169"/>
    </source>
</evidence>
<evidence type="ECO:0000313" key="3">
    <source>
        <dbReference type="EMBL" id="RYU13739.1"/>
    </source>
</evidence>
<proteinExistence type="predicted"/>
<dbReference type="PROSITE" id="PS50110">
    <property type="entry name" value="RESPONSE_REGULATORY"/>
    <property type="match status" value="1"/>
</dbReference>
<dbReference type="PANTHER" id="PTHR45526">
    <property type="entry name" value="TRANSCRIPTIONAL REGULATORY PROTEIN DPIA"/>
    <property type="match status" value="1"/>
</dbReference>
<dbReference type="Proteomes" id="UP000291189">
    <property type="component" value="Unassembled WGS sequence"/>
</dbReference>
<dbReference type="AlphaFoldDB" id="A0A4Q5J7H2"/>
<evidence type="ECO:0000313" key="4">
    <source>
        <dbReference type="Proteomes" id="UP000291189"/>
    </source>
</evidence>
<sequence>MTFRVLVVEDEEVAAAAHAAYVQRVPGFSVAGVARSGADAVRLMREGGVDLVLLDMHLPDVHGLELLQRF</sequence>
<name>A0A4Q5J7H2_9ACTN</name>
<dbReference type="SUPFAM" id="SSF52172">
    <property type="entry name" value="CheY-like"/>
    <property type="match status" value="1"/>
</dbReference>
<dbReference type="PANTHER" id="PTHR45526:SF1">
    <property type="entry name" value="TRANSCRIPTIONAL REGULATORY PROTEIN DCUR-RELATED"/>
    <property type="match status" value="1"/>
</dbReference>
<dbReference type="RefSeq" id="WP_129986223.1">
    <property type="nucleotide sequence ID" value="NZ_SDPU01000014.1"/>
</dbReference>
<feature type="non-terminal residue" evidence="3">
    <location>
        <position position="70"/>
    </location>
</feature>
<protein>
    <submittedName>
        <fullName evidence="3">Response regulator</fullName>
    </submittedName>
</protein>
<accession>A0A4Q5J7H2</accession>
<feature type="modified residue" description="4-aspartylphosphate" evidence="1">
    <location>
        <position position="55"/>
    </location>
</feature>
<dbReference type="InterPro" id="IPR011006">
    <property type="entry name" value="CheY-like_superfamily"/>
</dbReference>
<dbReference type="InterPro" id="IPR001789">
    <property type="entry name" value="Sig_transdc_resp-reg_receiver"/>
</dbReference>
<dbReference type="Gene3D" id="3.40.50.2300">
    <property type="match status" value="1"/>
</dbReference>
<gene>
    <name evidence="3" type="ORF">ETU37_05740</name>
</gene>
<dbReference type="GO" id="GO:0000156">
    <property type="term" value="F:phosphorelay response regulator activity"/>
    <property type="evidence" value="ECO:0007669"/>
    <property type="project" value="TreeGrafter"/>
</dbReference>
<comment type="caution">
    <text evidence="3">The sequence shown here is derived from an EMBL/GenBank/DDBJ whole genome shotgun (WGS) entry which is preliminary data.</text>
</comment>
<reference evidence="3 4" key="1">
    <citation type="submission" date="2019-01" db="EMBL/GenBank/DDBJ databases">
        <title>Nocardioides guangzhouensis sp. nov., an actinobacterium isolated from soil.</title>
        <authorList>
            <person name="Fu Y."/>
            <person name="Cai Y."/>
            <person name="Lin Z."/>
            <person name="Chen P."/>
        </authorList>
    </citation>
    <scope>NUCLEOTIDE SEQUENCE [LARGE SCALE GENOMIC DNA]</scope>
    <source>
        <strain evidence="3 4">NBRC 105384</strain>
    </source>
</reference>
<dbReference type="EMBL" id="SDPU01000014">
    <property type="protein sequence ID" value="RYU13739.1"/>
    <property type="molecule type" value="Genomic_DNA"/>
</dbReference>
<dbReference type="InterPro" id="IPR051271">
    <property type="entry name" value="2C-system_Tx_regulators"/>
</dbReference>
<keyword evidence="4" id="KW-1185">Reference proteome</keyword>
<keyword evidence="1" id="KW-0597">Phosphoprotein</keyword>
<feature type="domain" description="Response regulatory" evidence="2">
    <location>
        <begin position="4"/>
        <end position="70"/>
    </location>
</feature>
<evidence type="ECO:0000259" key="2">
    <source>
        <dbReference type="PROSITE" id="PS50110"/>
    </source>
</evidence>
<dbReference type="Pfam" id="PF00072">
    <property type="entry name" value="Response_reg"/>
    <property type="match status" value="1"/>
</dbReference>
<dbReference type="OrthoDB" id="7187989at2"/>